<gene>
    <name evidence="2" type="ORF">SAMN05216551_103289</name>
</gene>
<evidence type="ECO:0000313" key="2">
    <source>
        <dbReference type="EMBL" id="SDV47776.1"/>
    </source>
</evidence>
<organism evidence="2 3">
    <name type="scientific">Chitinasiproducens palmae</name>
    <dbReference type="NCBI Taxonomy" id="1770053"/>
    <lineage>
        <taxon>Bacteria</taxon>
        <taxon>Pseudomonadati</taxon>
        <taxon>Pseudomonadota</taxon>
        <taxon>Betaproteobacteria</taxon>
        <taxon>Burkholderiales</taxon>
        <taxon>Burkholderiaceae</taxon>
        <taxon>Chitinasiproducens</taxon>
    </lineage>
</organism>
<evidence type="ECO:0000313" key="3">
    <source>
        <dbReference type="Proteomes" id="UP000243719"/>
    </source>
</evidence>
<protein>
    <recommendedName>
        <fullName evidence="4">DUF4239 domain-containing protein</fullName>
    </recommendedName>
</protein>
<keyword evidence="3" id="KW-1185">Reference proteome</keyword>
<dbReference type="EMBL" id="FNLO01000003">
    <property type="protein sequence ID" value="SDV47776.1"/>
    <property type="molecule type" value="Genomic_DNA"/>
</dbReference>
<sequence>MSVYERLLELPLPLLFVLSIATVALVAALALGVARVARSVWPVTANVEMAGGMLAGLLVPLGFILASVSGDVWSQRDHAKAAVDREALALTEVRSLIGSMENAVYRTAIGDALGVYAGSVVRDDWPAMRVGLGSARSEAALRDLQETWFRANRGNAGAPPDGYELNEMGKRLEDAASARHTRLLLAREHVHPVKLLALLLMMFSTCYVIVELNRKSRREMVNALALFSFSFGTLLFLIVAFDRPFAGVISTASPLSAAVPAAVPTVVPSAVPAVSPGTAR</sequence>
<feature type="transmembrane region" description="Helical" evidence="1">
    <location>
        <begin position="12"/>
        <end position="37"/>
    </location>
</feature>
<evidence type="ECO:0008006" key="4">
    <source>
        <dbReference type="Google" id="ProtNLM"/>
    </source>
</evidence>
<keyword evidence="1" id="KW-0472">Membrane</keyword>
<dbReference type="RefSeq" id="WP_139169529.1">
    <property type="nucleotide sequence ID" value="NZ_FNLO01000003.1"/>
</dbReference>
<feature type="transmembrane region" description="Helical" evidence="1">
    <location>
        <begin position="222"/>
        <end position="241"/>
    </location>
</feature>
<dbReference type="Proteomes" id="UP000243719">
    <property type="component" value="Unassembled WGS sequence"/>
</dbReference>
<dbReference type="OrthoDB" id="940913at2"/>
<accession>A0A1H2PNM0</accession>
<name>A0A1H2PNM0_9BURK</name>
<proteinExistence type="predicted"/>
<dbReference type="InterPro" id="IPR025333">
    <property type="entry name" value="DUF4239"/>
</dbReference>
<keyword evidence="1" id="KW-1133">Transmembrane helix</keyword>
<feature type="transmembrane region" description="Helical" evidence="1">
    <location>
        <begin position="49"/>
        <end position="68"/>
    </location>
</feature>
<evidence type="ECO:0000256" key="1">
    <source>
        <dbReference type="SAM" id="Phobius"/>
    </source>
</evidence>
<keyword evidence="1" id="KW-0812">Transmembrane</keyword>
<dbReference type="Pfam" id="PF14023">
    <property type="entry name" value="Bestrophin-like"/>
    <property type="match status" value="1"/>
</dbReference>
<reference evidence="3" key="1">
    <citation type="submission" date="2016-09" db="EMBL/GenBank/DDBJ databases">
        <authorList>
            <person name="Varghese N."/>
            <person name="Submissions S."/>
        </authorList>
    </citation>
    <scope>NUCLEOTIDE SEQUENCE [LARGE SCALE GENOMIC DNA]</scope>
    <source>
        <strain evidence="3">JS23</strain>
    </source>
</reference>
<dbReference type="AlphaFoldDB" id="A0A1H2PNM0"/>